<dbReference type="OMA" id="NYGTRHV"/>
<organism evidence="2 3">
    <name type="scientific">Chenopodium quinoa</name>
    <name type="common">Quinoa</name>
    <dbReference type="NCBI Taxonomy" id="63459"/>
    <lineage>
        <taxon>Eukaryota</taxon>
        <taxon>Viridiplantae</taxon>
        <taxon>Streptophyta</taxon>
        <taxon>Embryophyta</taxon>
        <taxon>Tracheophyta</taxon>
        <taxon>Spermatophyta</taxon>
        <taxon>Magnoliopsida</taxon>
        <taxon>eudicotyledons</taxon>
        <taxon>Gunneridae</taxon>
        <taxon>Pentapetalae</taxon>
        <taxon>Caryophyllales</taxon>
        <taxon>Chenopodiaceae</taxon>
        <taxon>Chenopodioideae</taxon>
        <taxon>Atripliceae</taxon>
        <taxon>Chenopodium</taxon>
    </lineage>
</organism>
<reference evidence="2" key="2">
    <citation type="submission" date="2021-03" db="UniProtKB">
        <authorList>
            <consortium name="EnsemblPlants"/>
        </authorList>
    </citation>
    <scope>IDENTIFICATION</scope>
</reference>
<feature type="region of interest" description="Disordered" evidence="1">
    <location>
        <begin position="87"/>
        <end position="138"/>
    </location>
</feature>
<dbReference type="Gramene" id="AUR62020228-RA">
    <property type="protein sequence ID" value="AUR62020228-RA:cds"/>
    <property type="gene ID" value="AUR62020228"/>
</dbReference>
<proteinExistence type="predicted"/>
<evidence type="ECO:0000313" key="3">
    <source>
        <dbReference type="Proteomes" id="UP000596660"/>
    </source>
</evidence>
<dbReference type="InterPro" id="IPR012677">
    <property type="entry name" value="Nucleotide-bd_a/b_plait_sf"/>
</dbReference>
<dbReference type="PANTHER" id="PTHR21678">
    <property type="entry name" value="GROWTH INHIBITION AND DIFFERENTIATION RELATED PROTEIN 88"/>
    <property type="match status" value="1"/>
</dbReference>
<dbReference type="GeneID" id="110683567"/>
<evidence type="ECO:0000313" key="2">
    <source>
        <dbReference type="EnsemblPlants" id="AUR62020228-RA:cds"/>
    </source>
</evidence>
<dbReference type="RefSeq" id="XP_021715662.1">
    <property type="nucleotide sequence ID" value="XM_021859970.1"/>
</dbReference>
<sequence length="370" mass="41202">MESEAEKNWSEQVEDLVDSGDIEAAISLLESLISKLETLNSSDSQPQLASALLEVAKLYSCKGLSLKSDDARSRASAINLRSLSPSSTSFIETSTTEEKSRVSNSNNLPGSNLTREGDYDPCPKSSTDNVAPQESSDDDWEAIADRAPDELLPPQCLPEVSKLTLYDTQVEKKVPNRRGRGTFTYKKQGMYSDEQINDSISCDTSDENVHEKSEKILEGKKSVYGTHHVLVLDGFHPSTTTIDLERLFEGFRDRGFAIRWIKDTLALGVFRTPSTALEALNSVRCSFKVRVLEEDDPMIGSISIKDLDPPRQRPKTSARTAQRLIAQELGVKLPSTFGSTELRKQEDARRNRIVTRQNLRDEAWGPDDTN</sequence>
<dbReference type="Proteomes" id="UP000596660">
    <property type="component" value="Unplaced"/>
</dbReference>
<dbReference type="InterPro" id="IPR039884">
    <property type="entry name" value="R3HC1/R3HCL"/>
</dbReference>
<gene>
    <name evidence="2" type="primary">LOC110683567</name>
</gene>
<dbReference type="AlphaFoldDB" id="A0A803LXM7"/>
<dbReference type="Gene3D" id="3.30.70.330">
    <property type="match status" value="1"/>
</dbReference>
<reference evidence="2" key="1">
    <citation type="journal article" date="2017" name="Nature">
        <title>The genome of Chenopodium quinoa.</title>
        <authorList>
            <person name="Jarvis D.E."/>
            <person name="Ho Y.S."/>
            <person name="Lightfoot D.J."/>
            <person name="Schmoeckel S.M."/>
            <person name="Li B."/>
            <person name="Borm T.J.A."/>
            <person name="Ohyanagi H."/>
            <person name="Mineta K."/>
            <person name="Michell C.T."/>
            <person name="Saber N."/>
            <person name="Kharbatia N.M."/>
            <person name="Rupper R.R."/>
            <person name="Sharp A.R."/>
            <person name="Dally N."/>
            <person name="Boughton B.A."/>
            <person name="Woo Y.H."/>
            <person name="Gao G."/>
            <person name="Schijlen E.G.W.M."/>
            <person name="Guo X."/>
            <person name="Momin A.A."/>
            <person name="Negrao S."/>
            <person name="Al-Babili S."/>
            <person name="Gehring C."/>
            <person name="Roessner U."/>
            <person name="Jung C."/>
            <person name="Murphy K."/>
            <person name="Arold S.T."/>
            <person name="Gojobori T."/>
            <person name="van der Linden C.G."/>
            <person name="van Loo E.N."/>
            <person name="Jellen E.N."/>
            <person name="Maughan P.J."/>
            <person name="Tester M."/>
        </authorList>
    </citation>
    <scope>NUCLEOTIDE SEQUENCE [LARGE SCALE GENOMIC DNA]</scope>
    <source>
        <strain evidence="2">cv. PI 614886</strain>
    </source>
</reference>
<dbReference type="EnsemblPlants" id="AUR62020228-RA">
    <property type="protein sequence ID" value="AUR62020228-RA:cds"/>
    <property type="gene ID" value="AUR62020228"/>
</dbReference>
<name>A0A803LXM7_CHEQI</name>
<dbReference type="KEGG" id="cqi:110683567"/>
<accession>A0A803LXM7</accession>
<protein>
    <recommendedName>
        <fullName evidence="4">Coiled-coil domain-containing protein R3HCC1L</fullName>
    </recommendedName>
</protein>
<dbReference type="PANTHER" id="PTHR21678:SF0">
    <property type="entry name" value="C3H1-TYPE DOMAIN-CONTAINING PROTEIN"/>
    <property type="match status" value="1"/>
</dbReference>
<feature type="compositionally biased region" description="Polar residues" evidence="1">
    <location>
        <begin position="124"/>
        <end position="134"/>
    </location>
</feature>
<feature type="compositionally biased region" description="Polar residues" evidence="1">
    <location>
        <begin position="102"/>
        <end position="114"/>
    </location>
</feature>
<evidence type="ECO:0008006" key="4">
    <source>
        <dbReference type="Google" id="ProtNLM"/>
    </source>
</evidence>
<keyword evidence="3" id="KW-1185">Reference proteome</keyword>
<dbReference type="OrthoDB" id="5418203at2759"/>
<dbReference type="SMR" id="A0A803LXM7"/>
<evidence type="ECO:0000256" key="1">
    <source>
        <dbReference type="SAM" id="MobiDB-lite"/>
    </source>
</evidence>